<name>A0A7S8ECF8_9CHLR</name>
<dbReference type="Proteomes" id="UP000594468">
    <property type="component" value="Chromosome"/>
</dbReference>
<protein>
    <submittedName>
        <fullName evidence="2">Extracellular solute-binding protein</fullName>
    </submittedName>
</protein>
<dbReference type="Gene3D" id="3.40.190.10">
    <property type="entry name" value="Periplasmic binding protein-like II"/>
    <property type="match status" value="1"/>
</dbReference>
<dbReference type="EMBL" id="CP062983">
    <property type="protein sequence ID" value="QPC84173.1"/>
    <property type="molecule type" value="Genomic_DNA"/>
</dbReference>
<gene>
    <name evidence="2" type="ORF">G4Y79_07315</name>
</gene>
<evidence type="ECO:0000313" key="2">
    <source>
        <dbReference type="EMBL" id="QPC84173.1"/>
    </source>
</evidence>
<dbReference type="PANTHER" id="PTHR43649:SF12">
    <property type="entry name" value="DIACETYLCHITOBIOSE BINDING PROTEIN DASA"/>
    <property type="match status" value="1"/>
</dbReference>
<dbReference type="SUPFAM" id="SSF53850">
    <property type="entry name" value="Periplasmic binding protein-like II"/>
    <property type="match status" value="1"/>
</dbReference>
<dbReference type="KEGG" id="pmet:G4Y79_07315"/>
<feature type="signal peptide" evidence="1">
    <location>
        <begin position="1"/>
        <end position="27"/>
    </location>
</feature>
<evidence type="ECO:0000256" key="1">
    <source>
        <dbReference type="SAM" id="SignalP"/>
    </source>
</evidence>
<organism evidence="2 3">
    <name type="scientific">Phototrophicus methaneseepsis</name>
    <dbReference type="NCBI Taxonomy" id="2710758"/>
    <lineage>
        <taxon>Bacteria</taxon>
        <taxon>Bacillati</taxon>
        <taxon>Chloroflexota</taxon>
        <taxon>Candidatus Thermofontia</taxon>
        <taxon>Phototrophicales</taxon>
        <taxon>Phototrophicaceae</taxon>
        <taxon>Phototrophicus</taxon>
    </lineage>
</organism>
<dbReference type="RefSeq" id="WP_195172237.1">
    <property type="nucleotide sequence ID" value="NZ_CP062983.1"/>
</dbReference>
<dbReference type="AlphaFoldDB" id="A0A7S8ECF8"/>
<dbReference type="Pfam" id="PF01547">
    <property type="entry name" value="SBP_bac_1"/>
    <property type="match status" value="1"/>
</dbReference>
<reference evidence="2 3" key="1">
    <citation type="submission" date="2020-02" db="EMBL/GenBank/DDBJ databases">
        <authorList>
            <person name="Zheng R.K."/>
            <person name="Sun C.M."/>
        </authorList>
    </citation>
    <scope>NUCLEOTIDE SEQUENCE [LARGE SCALE GENOMIC DNA]</scope>
    <source>
        <strain evidence="3">rifampicinis</strain>
    </source>
</reference>
<dbReference type="InterPro" id="IPR050490">
    <property type="entry name" value="Bact_solute-bd_prot1"/>
</dbReference>
<sequence>MKSSKSTHRALLLLMMLMLMIAGAVQAQDTVTIKWWDFPRAWAEPGTDEDPSAWNKMLADEYMAEHPNVTIEFTTIDWVEGPNKLNVALIAGEGPDVMYGYPALFGRMLALDVLAPITPALDAMSEEEVNDFYPAALDFVKRGEDYWAFPWYYNAEGEYAINMTLVEEAGALDLVPEGPSYSWTPDDLLELAQACTFTRDNGEQVWGIVFATNQATGIDIWPTWSFARMFGYELYDSANEISTFADDGGAEAFQYMYDLVETYQVSPPGTGGLTNDDREDLWNRQQACILINGGVEQQLAIAAGIESGTIEGPFEVIPVLPPAEEDVELKVAGGVGVQMVFDNGDQARLDAALDFTAWLTNSENLLVFKDLSPLTARASSVEALQSDDDPVTAWRMEYVLPSVASYSSHPQDLLISDAWMQAVQSLYAGESTPEEAAQFFQDEANRLLAEAVE</sequence>
<accession>A0A7S8ECF8</accession>
<keyword evidence="1" id="KW-0732">Signal</keyword>
<dbReference type="InterPro" id="IPR006059">
    <property type="entry name" value="SBP"/>
</dbReference>
<keyword evidence="3" id="KW-1185">Reference proteome</keyword>
<feature type="chain" id="PRO_5032425542" evidence="1">
    <location>
        <begin position="28"/>
        <end position="453"/>
    </location>
</feature>
<dbReference type="PANTHER" id="PTHR43649">
    <property type="entry name" value="ARABINOSE-BINDING PROTEIN-RELATED"/>
    <property type="match status" value="1"/>
</dbReference>
<proteinExistence type="predicted"/>
<evidence type="ECO:0000313" key="3">
    <source>
        <dbReference type="Proteomes" id="UP000594468"/>
    </source>
</evidence>